<evidence type="ECO:0000256" key="1">
    <source>
        <dbReference type="SAM" id="MobiDB-lite"/>
    </source>
</evidence>
<feature type="compositionally biased region" description="Polar residues" evidence="1">
    <location>
        <begin position="614"/>
        <end position="624"/>
    </location>
</feature>
<dbReference type="Pfam" id="PF16794">
    <property type="entry name" value="fn3_4"/>
    <property type="match status" value="1"/>
</dbReference>
<dbReference type="SUPFAM" id="SSF49265">
    <property type="entry name" value="Fibronectin type III"/>
    <property type="match status" value="1"/>
</dbReference>
<feature type="compositionally biased region" description="Basic and acidic residues" evidence="1">
    <location>
        <begin position="400"/>
        <end position="429"/>
    </location>
</feature>
<dbReference type="PANTHER" id="PTHR23210:SF26">
    <property type="entry name" value="ACTIVATING TRANSCRIPTION FACTOR 7-INTERACTING PROTEIN 1"/>
    <property type="match status" value="1"/>
</dbReference>
<dbReference type="Gene3D" id="2.60.40.10">
    <property type="entry name" value="Immunoglobulins"/>
    <property type="match status" value="1"/>
</dbReference>
<dbReference type="PROSITE" id="PS50853">
    <property type="entry name" value="FN3"/>
    <property type="match status" value="1"/>
</dbReference>
<dbReference type="InterPro" id="IPR026085">
    <property type="entry name" value="ATF7-int"/>
</dbReference>
<feature type="compositionally biased region" description="Polar residues" evidence="1">
    <location>
        <begin position="572"/>
        <end position="605"/>
    </location>
</feature>
<reference evidence="3" key="1">
    <citation type="journal article" date="2016" name="Sci. Rep.">
        <title>Molecular characterization of firefly nuptial gifts: a multi-omics approach sheds light on postcopulatory sexual selection.</title>
        <authorList>
            <person name="Al-Wathiqui N."/>
            <person name="Fallon T.R."/>
            <person name="South A."/>
            <person name="Weng J.K."/>
            <person name="Lewis S.M."/>
        </authorList>
    </citation>
    <scope>NUCLEOTIDE SEQUENCE</scope>
</reference>
<dbReference type="GO" id="GO:0005667">
    <property type="term" value="C:transcription regulator complex"/>
    <property type="evidence" value="ECO:0007669"/>
    <property type="project" value="TreeGrafter"/>
</dbReference>
<evidence type="ECO:0000259" key="2">
    <source>
        <dbReference type="PROSITE" id="PS50853"/>
    </source>
</evidence>
<feature type="compositionally biased region" description="Basic and acidic residues" evidence="1">
    <location>
        <begin position="334"/>
        <end position="357"/>
    </location>
</feature>
<feature type="compositionally biased region" description="Low complexity" evidence="1">
    <location>
        <begin position="625"/>
        <end position="670"/>
    </location>
</feature>
<feature type="compositionally biased region" description="Acidic residues" evidence="1">
    <location>
        <begin position="176"/>
        <end position="189"/>
    </location>
</feature>
<feature type="compositionally biased region" description="Basic and acidic residues" evidence="1">
    <location>
        <begin position="93"/>
        <end position="112"/>
    </location>
</feature>
<dbReference type="CDD" id="cd00063">
    <property type="entry name" value="FN3"/>
    <property type="match status" value="1"/>
</dbReference>
<dbReference type="EMBL" id="GEZM01001432">
    <property type="protein sequence ID" value="JAV97777.1"/>
    <property type="molecule type" value="Transcribed_RNA"/>
</dbReference>
<dbReference type="GO" id="GO:0003712">
    <property type="term" value="F:transcription coregulator activity"/>
    <property type="evidence" value="ECO:0007669"/>
    <property type="project" value="TreeGrafter"/>
</dbReference>
<accession>A0A1Y1NN21</accession>
<dbReference type="InterPro" id="IPR056565">
    <property type="entry name" value="Fn3_ATF7IP"/>
</dbReference>
<sequence length="943" mass="104107">MKDSQQMSVDISSQNEMALSALPPVSLKEANNIYRVDSIVPDENYHLNLTDDDENAEKKSAVPDTSQESEDDILNKFESSESDEPITNGCPETDDKLEDRLLNDCIDTKEESVNNTEVSDDRDLNNKKSVFSESDEPDLNEKKDEDTETKATDDHDNKMVADTTPNDIETEKAASDEDEKKEESEDVEMKEDTEAKQKNDEMKEDSEAKQKEDAEMKEKANAELLKDQILDTEDLLQIVDQQDTADEPNENSCSGENTPDKEESDEAETDKNDDEEDTSTSKNDDDTVDIEEDSPYKGDFDSELDKEYEKIVNEKENEESNEKAAQEKMEDDVGEKTVAPEEKTAEESMEVTEKTEEQTDETSDETKSSGIETKAQTENSDAVDATLKTKRSLSEPDTIVEPKRLRLEDENSTNEDQKSTVEEKSELQVEKPLPTVTELTAISEYMQKKSLKRLTREDLEQICLMKMCEAICHKSEIGELRHQLSIQEQMVDMWRKEAAALVKQARDLEIVNKRLLHEVRLKTDKEKPLIPVRITRSVGLQVRSDNNVMYNAMQTKRRFARPTTTAPAPPQKQVQSRFNQNKSPATGKTIVNKTVAASPNKQASASKPKPLTPKTPNSLLSKALQNSTAQAAANSSTNTTTVSSTVAPPLASISNTSTTSTSPATTKSISNASPKTGKPTETKAGVIDLTDEDEKKPSVSSATTTTVNTTQGVRIVSTPVKNTSTVSSGNVVNPPRIMYLYNNQLHQGVITDSPKGGPQKVMFKLNSNVIGQANGVLTAVTSGSPISVSNGTVRTSQVQSVRFSSPTTTVRTSASTKAVAKHPAPLPPPPITQIGLAARKPIPPKPHLSIRRSSGGIVLSWKMPYILDNYEAIASYQLYAYQETTSAPSSDMWRKVGDVKALALPMACTLTQFADGNKYHFAVRAVDVQKRMGPFSDPEQILL</sequence>
<dbReference type="InterPro" id="IPR036116">
    <property type="entry name" value="FN3_sf"/>
</dbReference>
<feature type="domain" description="Fibronectin type-III" evidence="2">
    <location>
        <begin position="843"/>
        <end position="943"/>
    </location>
</feature>
<feature type="compositionally biased region" description="Acidic residues" evidence="1">
    <location>
        <begin position="262"/>
        <end position="278"/>
    </location>
</feature>
<dbReference type="EMBL" id="GEZM01001431">
    <property type="protein sequence ID" value="JAV97778.1"/>
    <property type="molecule type" value="Transcribed_RNA"/>
</dbReference>
<dbReference type="GO" id="GO:0006355">
    <property type="term" value="P:regulation of DNA-templated transcription"/>
    <property type="evidence" value="ECO:0007669"/>
    <property type="project" value="TreeGrafter"/>
</dbReference>
<dbReference type="EMBL" id="GEZM01001439">
    <property type="protein sequence ID" value="JAV97766.1"/>
    <property type="molecule type" value="Transcribed_RNA"/>
</dbReference>
<feature type="compositionally biased region" description="Basic and acidic residues" evidence="1">
    <location>
        <begin position="139"/>
        <end position="159"/>
    </location>
</feature>
<feature type="region of interest" description="Disordered" evidence="1">
    <location>
        <begin position="45"/>
        <end position="430"/>
    </location>
</feature>
<feature type="compositionally biased region" description="Polar residues" evidence="1">
    <location>
        <begin position="370"/>
        <end position="380"/>
    </location>
</feature>
<feature type="compositionally biased region" description="Basic and acidic residues" evidence="1">
    <location>
        <begin position="190"/>
        <end position="229"/>
    </location>
</feature>
<dbReference type="AlphaFoldDB" id="A0A1Y1NN21"/>
<feature type="region of interest" description="Disordered" evidence="1">
    <location>
        <begin position="557"/>
        <end position="706"/>
    </location>
</feature>
<dbReference type="InterPro" id="IPR003961">
    <property type="entry name" value="FN3_dom"/>
</dbReference>
<proteinExistence type="predicted"/>
<dbReference type="InterPro" id="IPR013783">
    <property type="entry name" value="Ig-like_fold"/>
</dbReference>
<name>A0A1Y1NN21_PHOPY</name>
<dbReference type="GO" id="GO:0005634">
    <property type="term" value="C:nucleus"/>
    <property type="evidence" value="ECO:0007669"/>
    <property type="project" value="TreeGrafter"/>
</dbReference>
<protein>
    <recommendedName>
        <fullName evidence="2">Fibronectin type-III domain-containing protein</fullName>
    </recommendedName>
</protein>
<feature type="compositionally biased region" description="Basic and acidic residues" evidence="1">
    <location>
        <begin position="294"/>
        <end position="328"/>
    </location>
</feature>
<dbReference type="PANTHER" id="PTHR23210">
    <property type="entry name" value="ACTIVATING TRANSCRIPTION FACTOR 7 INTERACTING PROTEIN"/>
    <property type="match status" value="1"/>
</dbReference>
<organism evidence="3">
    <name type="scientific">Photinus pyralis</name>
    <name type="common">Common eastern firefly</name>
    <name type="synonym">Lampyris pyralis</name>
    <dbReference type="NCBI Taxonomy" id="7054"/>
    <lineage>
        <taxon>Eukaryota</taxon>
        <taxon>Metazoa</taxon>
        <taxon>Ecdysozoa</taxon>
        <taxon>Arthropoda</taxon>
        <taxon>Hexapoda</taxon>
        <taxon>Insecta</taxon>
        <taxon>Pterygota</taxon>
        <taxon>Neoptera</taxon>
        <taxon>Endopterygota</taxon>
        <taxon>Coleoptera</taxon>
        <taxon>Polyphaga</taxon>
        <taxon>Elateriformia</taxon>
        <taxon>Elateroidea</taxon>
        <taxon>Lampyridae</taxon>
        <taxon>Lampyrinae</taxon>
        <taxon>Photinus</taxon>
    </lineage>
</organism>
<evidence type="ECO:0000313" key="3">
    <source>
        <dbReference type="EMBL" id="JAV97766.1"/>
    </source>
</evidence>